<proteinExistence type="predicted"/>
<dbReference type="EMBL" id="AFLV02000023">
    <property type="protein sequence ID" value="EKR65256.1"/>
    <property type="molecule type" value="Genomic_DNA"/>
</dbReference>
<comment type="caution">
    <text evidence="1">The sequence shown here is derived from an EMBL/GenBank/DDBJ whole genome shotgun (WGS) entry which is preliminary data.</text>
</comment>
<name>A0A828Z4Q7_9LEPT</name>
<dbReference type="Proteomes" id="UP000001338">
    <property type="component" value="Unassembled WGS sequence"/>
</dbReference>
<reference evidence="1 2" key="1">
    <citation type="submission" date="2012-10" db="EMBL/GenBank/DDBJ databases">
        <authorList>
            <person name="Harkins D.M."/>
            <person name="Durkin A.S."/>
            <person name="Brinkac L.M."/>
            <person name="Haft D.H."/>
            <person name="Selengut J.D."/>
            <person name="Sanka R."/>
            <person name="DePew J."/>
            <person name="Purushe J."/>
            <person name="Whelen A.C."/>
            <person name="Vinetz J.M."/>
            <person name="Sutton G.G."/>
            <person name="Nierman W.C."/>
            <person name="Fouts D.E."/>
        </authorList>
    </citation>
    <scope>NUCLEOTIDE SEQUENCE [LARGE SCALE GENOMIC DNA]</scope>
    <source>
        <strain evidence="1 2">2006001853</strain>
    </source>
</reference>
<gene>
    <name evidence="1" type="ORF">LEP1GSC036_0407</name>
</gene>
<evidence type="ECO:0000313" key="1">
    <source>
        <dbReference type="EMBL" id="EKR65256.1"/>
    </source>
</evidence>
<dbReference type="AlphaFoldDB" id="A0A828Z4Q7"/>
<sequence length="44" mass="5138">MRDNSLEDIKNIKIQIFFHRFETFVFVSRSFASGSQKLSQIGKS</sequence>
<accession>A0A828Z4Q7</accession>
<evidence type="ECO:0000313" key="2">
    <source>
        <dbReference type="Proteomes" id="UP000001338"/>
    </source>
</evidence>
<protein>
    <submittedName>
        <fullName evidence="1">Uncharacterized protein</fullName>
    </submittedName>
</protein>
<organism evidence="1 2">
    <name type="scientific">Leptospira weilii str. 2006001853</name>
    <dbReference type="NCBI Taxonomy" id="1001589"/>
    <lineage>
        <taxon>Bacteria</taxon>
        <taxon>Pseudomonadati</taxon>
        <taxon>Spirochaetota</taxon>
        <taxon>Spirochaetia</taxon>
        <taxon>Leptospirales</taxon>
        <taxon>Leptospiraceae</taxon>
        <taxon>Leptospira</taxon>
    </lineage>
</organism>